<evidence type="ECO:0000256" key="6">
    <source>
        <dbReference type="ARBA" id="ARBA00023033"/>
    </source>
</evidence>
<dbReference type="Pfam" id="PF00067">
    <property type="entry name" value="p450"/>
    <property type="match status" value="2"/>
</dbReference>
<dbReference type="GO" id="GO:0004497">
    <property type="term" value="F:monooxygenase activity"/>
    <property type="evidence" value="ECO:0007669"/>
    <property type="project" value="UniProtKB-KW"/>
</dbReference>
<dbReference type="GO" id="GO:0016705">
    <property type="term" value="F:oxidoreductase activity, acting on paired donors, with incorporation or reduction of molecular oxygen"/>
    <property type="evidence" value="ECO:0007669"/>
    <property type="project" value="InterPro"/>
</dbReference>
<dbReference type="PROSITE" id="PS00086">
    <property type="entry name" value="CYTOCHROME_P450"/>
    <property type="match status" value="1"/>
</dbReference>
<dbReference type="AlphaFoldDB" id="A0A1Y2MSZ7"/>
<name>A0A1Y2MSZ7_PSEAH</name>
<evidence type="ECO:0000256" key="2">
    <source>
        <dbReference type="ARBA" id="ARBA00022617"/>
    </source>
</evidence>
<dbReference type="PANTHER" id="PTHR46696:SF6">
    <property type="entry name" value="P450, PUTATIVE (EUROFUNG)-RELATED"/>
    <property type="match status" value="1"/>
</dbReference>
<evidence type="ECO:0000256" key="4">
    <source>
        <dbReference type="ARBA" id="ARBA00023002"/>
    </source>
</evidence>
<dbReference type="PANTHER" id="PTHR46696">
    <property type="entry name" value="P450, PUTATIVE (EUROFUNG)-RELATED"/>
    <property type="match status" value="1"/>
</dbReference>
<dbReference type="InterPro" id="IPR002397">
    <property type="entry name" value="Cyt_P450_B"/>
</dbReference>
<evidence type="ECO:0000313" key="9">
    <source>
        <dbReference type="EMBL" id="OSY38335.1"/>
    </source>
</evidence>
<protein>
    <submittedName>
        <fullName evidence="9">Cytochrome P450 116</fullName>
        <ecNumber evidence="9">1.14.-.-</ecNumber>
    </submittedName>
</protein>
<comment type="similarity">
    <text evidence="1 7">Belongs to the cytochrome P450 family.</text>
</comment>
<accession>A0A1Y2MSZ7</accession>
<keyword evidence="4 7" id="KW-0560">Oxidoreductase</keyword>
<dbReference type="InterPro" id="IPR036396">
    <property type="entry name" value="Cyt_P450_sf"/>
</dbReference>
<dbReference type="OrthoDB" id="3807506at2"/>
<comment type="caution">
    <text evidence="9">The sequence shown here is derived from an EMBL/GenBank/DDBJ whole genome shotgun (WGS) entry which is preliminary data.</text>
</comment>
<keyword evidence="3 7" id="KW-0479">Metal-binding</keyword>
<dbReference type="Proteomes" id="UP000194360">
    <property type="component" value="Unassembled WGS sequence"/>
</dbReference>
<keyword evidence="2 7" id="KW-0349">Heme</keyword>
<dbReference type="STRING" id="2074.BG845_04096"/>
<dbReference type="GO" id="GO:0020037">
    <property type="term" value="F:heme binding"/>
    <property type="evidence" value="ECO:0007669"/>
    <property type="project" value="InterPro"/>
</dbReference>
<dbReference type="PRINTS" id="PR00359">
    <property type="entry name" value="BP450"/>
</dbReference>
<keyword evidence="6 7" id="KW-0503">Monooxygenase</keyword>
<proteinExistence type="inferred from homology"/>
<gene>
    <name evidence="9" type="primary">thcB</name>
    <name evidence="9" type="ORF">BG845_04096</name>
</gene>
<reference evidence="9 10" key="1">
    <citation type="submission" date="2016-09" db="EMBL/GenBank/DDBJ databases">
        <title>Pseudonocardia autotrophica DSM535, a candidate organism with high potential of specific P450 cytochromes.</title>
        <authorList>
            <person name="Grumaz C."/>
            <person name="Vainshtein Y."/>
            <person name="Kirstahler P."/>
            <person name="Sohn K."/>
        </authorList>
    </citation>
    <scope>NUCLEOTIDE SEQUENCE [LARGE SCALE GENOMIC DNA]</scope>
    <source>
        <strain evidence="9 10">DSM 535</strain>
    </source>
</reference>
<sequence length="421" mass="47084">MSSTVSTSAPSTCPRDFNPMVAPDRDDPNPFYADCRDTEPVRFSATLGAWLVTRYDDLRTVVEDPATYSSRNAIPSIWNNPPEVVKVFEDAGCTPEGATIVNTDEPEHAPLRRTLEHAFGGRRIRAVQPLMKRKADELIDAFTADGSADLLSQYADPFVQAVVSAVFGIPEDEVDLVQDWTDDQVLLWNPLAPTDGKVDAARRMVEYERYIAALIEDRRANPREDFISDMVHGDGDAFPPMSYSDIQYVFRGLRVAGHDTTRDTLTSTLLAMLTHRRWWEEAITNPRIIPRLAEETLRRDAPHRGLMRVTTRDTRLGGVDLPAGSALLLLFGSGNRDERTFPEPDLLDPDRPNVRDHLAFGHGIHRCPGATLARTEVRFAVEALTGRLPGLALQPGWEPTYIASYFFRGLEELRVSWPTAS</sequence>
<dbReference type="RefSeq" id="WP_085914293.1">
    <property type="nucleotide sequence ID" value="NZ_AP018920.1"/>
</dbReference>
<dbReference type="GO" id="GO:0005506">
    <property type="term" value="F:iron ion binding"/>
    <property type="evidence" value="ECO:0007669"/>
    <property type="project" value="InterPro"/>
</dbReference>
<dbReference type="EMBL" id="MIGB01000023">
    <property type="protein sequence ID" value="OSY38335.1"/>
    <property type="molecule type" value="Genomic_DNA"/>
</dbReference>
<evidence type="ECO:0000256" key="7">
    <source>
        <dbReference type="RuleBase" id="RU000461"/>
    </source>
</evidence>
<dbReference type="Gene3D" id="1.10.630.10">
    <property type="entry name" value="Cytochrome P450"/>
    <property type="match status" value="1"/>
</dbReference>
<dbReference type="EC" id="1.14.-.-" evidence="9"/>
<dbReference type="SUPFAM" id="SSF48264">
    <property type="entry name" value="Cytochrome P450"/>
    <property type="match status" value="1"/>
</dbReference>
<feature type="compositionally biased region" description="Polar residues" evidence="8">
    <location>
        <begin position="1"/>
        <end position="11"/>
    </location>
</feature>
<keyword evidence="5 7" id="KW-0408">Iron</keyword>
<evidence type="ECO:0000256" key="8">
    <source>
        <dbReference type="SAM" id="MobiDB-lite"/>
    </source>
</evidence>
<evidence type="ECO:0000256" key="3">
    <source>
        <dbReference type="ARBA" id="ARBA00022723"/>
    </source>
</evidence>
<feature type="region of interest" description="Disordered" evidence="8">
    <location>
        <begin position="1"/>
        <end position="25"/>
    </location>
</feature>
<evidence type="ECO:0000256" key="5">
    <source>
        <dbReference type="ARBA" id="ARBA00023004"/>
    </source>
</evidence>
<dbReference type="InterPro" id="IPR017972">
    <property type="entry name" value="Cyt_P450_CS"/>
</dbReference>
<keyword evidence="10" id="KW-1185">Reference proteome</keyword>
<evidence type="ECO:0000313" key="10">
    <source>
        <dbReference type="Proteomes" id="UP000194360"/>
    </source>
</evidence>
<dbReference type="InterPro" id="IPR001128">
    <property type="entry name" value="Cyt_P450"/>
</dbReference>
<dbReference type="FunFam" id="1.10.630.10:FF:000018">
    <property type="entry name" value="Cytochrome P450 monooxygenase"/>
    <property type="match status" value="1"/>
</dbReference>
<organism evidence="9 10">
    <name type="scientific">Pseudonocardia autotrophica</name>
    <name type="common">Amycolata autotrophica</name>
    <name type="synonym">Nocardia autotrophica</name>
    <dbReference type="NCBI Taxonomy" id="2074"/>
    <lineage>
        <taxon>Bacteria</taxon>
        <taxon>Bacillati</taxon>
        <taxon>Actinomycetota</taxon>
        <taxon>Actinomycetes</taxon>
        <taxon>Pseudonocardiales</taxon>
        <taxon>Pseudonocardiaceae</taxon>
        <taxon>Pseudonocardia</taxon>
    </lineage>
</organism>
<evidence type="ECO:0000256" key="1">
    <source>
        <dbReference type="ARBA" id="ARBA00010617"/>
    </source>
</evidence>